<sequence length="164" mass="16697">MKLIHRSPFCSHSVSGHRRSQNATFSVAMQGKQRAPSLPSSNMHVGGPLRHTSFAPLAPKARPAAAVAAAPSAAPAVVVSLPASQQEAVEAAVQCLLPALAPLLASKPAKAAKGFSGPSRPGSTSQPSNRFSIEIPVADPSAQAALDLTHRLISTTSSSPAPTS</sequence>
<feature type="compositionally biased region" description="Polar residues" evidence="1">
    <location>
        <begin position="121"/>
        <end position="131"/>
    </location>
</feature>
<feature type="non-terminal residue" evidence="2">
    <location>
        <position position="164"/>
    </location>
</feature>
<accession>A0AAD3DXH1</accession>
<dbReference type="EMBL" id="BMAR01000032">
    <property type="protein sequence ID" value="GFR49678.1"/>
    <property type="molecule type" value="Genomic_DNA"/>
</dbReference>
<evidence type="ECO:0000256" key="1">
    <source>
        <dbReference type="SAM" id="MobiDB-lite"/>
    </source>
</evidence>
<organism evidence="2 3">
    <name type="scientific">Astrephomene gubernaculifera</name>
    <dbReference type="NCBI Taxonomy" id="47775"/>
    <lineage>
        <taxon>Eukaryota</taxon>
        <taxon>Viridiplantae</taxon>
        <taxon>Chlorophyta</taxon>
        <taxon>core chlorophytes</taxon>
        <taxon>Chlorophyceae</taxon>
        <taxon>CS clade</taxon>
        <taxon>Chlamydomonadales</taxon>
        <taxon>Astrephomenaceae</taxon>
        <taxon>Astrephomene</taxon>
    </lineage>
</organism>
<dbReference type="AlphaFoldDB" id="A0AAD3DXH1"/>
<proteinExistence type="predicted"/>
<dbReference type="Proteomes" id="UP001054857">
    <property type="component" value="Unassembled WGS sequence"/>
</dbReference>
<evidence type="ECO:0000313" key="3">
    <source>
        <dbReference type="Proteomes" id="UP001054857"/>
    </source>
</evidence>
<evidence type="ECO:0000313" key="2">
    <source>
        <dbReference type="EMBL" id="GFR49678.1"/>
    </source>
</evidence>
<feature type="region of interest" description="Disordered" evidence="1">
    <location>
        <begin position="110"/>
        <end position="136"/>
    </location>
</feature>
<gene>
    <name evidence="2" type="ORF">Agub_g11826</name>
</gene>
<reference evidence="2 3" key="1">
    <citation type="journal article" date="2021" name="Sci. Rep.">
        <title>Genome sequencing of the multicellular alga Astrephomene provides insights into convergent evolution of germ-soma differentiation.</title>
        <authorList>
            <person name="Yamashita S."/>
            <person name="Yamamoto K."/>
            <person name="Matsuzaki R."/>
            <person name="Suzuki S."/>
            <person name="Yamaguchi H."/>
            <person name="Hirooka S."/>
            <person name="Minakuchi Y."/>
            <person name="Miyagishima S."/>
            <person name="Kawachi M."/>
            <person name="Toyoda A."/>
            <person name="Nozaki H."/>
        </authorList>
    </citation>
    <scope>NUCLEOTIDE SEQUENCE [LARGE SCALE GENOMIC DNA]</scope>
    <source>
        <strain evidence="2 3">NIES-4017</strain>
    </source>
</reference>
<name>A0AAD3DXH1_9CHLO</name>
<protein>
    <submittedName>
        <fullName evidence="2">Uncharacterized protein</fullName>
    </submittedName>
</protein>
<comment type="caution">
    <text evidence="2">The sequence shown here is derived from an EMBL/GenBank/DDBJ whole genome shotgun (WGS) entry which is preliminary data.</text>
</comment>
<keyword evidence="3" id="KW-1185">Reference proteome</keyword>
<feature type="region of interest" description="Disordered" evidence="1">
    <location>
        <begin position="1"/>
        <end position="49"/>
    </location>
</feature>